<reference evidence="3" key="1">
    <citation type="journal article" date="2021" name="PeerJ">
        <title>Extensive microbial diversity within the chicken gut microbiome revealed by metagenomics and culture.</title>
        <authorList>
            <person name="Gilroy R."/>
            <person name="Ravi A."/>
            <person name="Getino M."/>
            <person name="Pursley I."/>
            <person name="Horton D.L."/>
            <person name="Alikhan N.F."/>
            <person name="Baker D."/>
            <person name="Gharbi K."/>
            <person name="Hall N."/>
            <person name="Watson M."/>
            <person name="Adriaenssens E.M."/>
            <person name="Foster-Nyarko E."/>
            <person name="Jarju S."/>
            <person name="Secka A."/>
            <person name="Antonio M."/>
            <person name="Oren A."/>
            <person name="Chaudhuri R.R."/>
            <person name="La Ragione R."/>
            <person name="Hildebrand F."/>
            <person name="Pallen M.J."/>
        </authorList>
    </citation>
    <scope>NUCLEOTIDE SEQUENCE</scope>
    <source>
        <strain evidence="3">1647</strain>
    </source>
</reference>
<evidence type="ECO:0000256" key="2">
    <source>
        <dbReference type="SAM" id="SignalP"/>
    </source>
</evidence>
<evidence type="ECO:0000313" key="3">
    <source>
        <dbReference type="EMBL" id="HJF50965.1"/>
    </source>
</evidence>
<feature type="compositionally biased region" description="Polar residues" evidence="1">
    <location>
        <begin position="110"/>
        <end position="124"/>
    </location>
</feature>
<reference evidence="3" key="2">
    <citation type="submission" date="2021-09" db="EMBL/GenBank/DDBJ databases">
        <authorList>
            <person name="Gilroy R."/>
        </authorList>
    </citation>
    <scope>NUCLEOTIDE SEQUENCE</scope>
    <source>
        <strain evidence="3">1647</strain>
    </source>
</reference>
<proteinExistence type="predicted"/>
<feature type="compositionally biased region" description="Acidic residues" evidence="1">
    <location>
        <begin position="49"/>
        <end position="105"/>
    </location>
</feature>
<evidence type="ECO:0000256" key="1">
    <source>
        <dbReference type="SAM" id="MobiDB-lite"/>
    </source>
</evidence>
<dbReference type="AlphaFoldDB" id="A0A921KRP4"/>
<keyword evidence="2" id="KW-0732">Signal</keyword>
<gene>
    <name evidence="3" type="ORF">K8W24_14450</name>
</gene>
<evidence type="ECO:0008006" key="5">
    <source>
        <dbReference type="Google" id="ProtNLM"/>
    </source>
</evidence>
<organism evidence="3 4">
    <name type="scientific">Brachybacterium paraconglomeratum</name>
    <dbReference type="NCBI Taxonomy" id="173362"/>
    <lineage>
        <taxon>Bacteria</taxon>
        <taxon>Bacillati</taxon>
        <taxon>Actinomycetota</taxon>
        <taxon>Actinomycetes</taxon>
        <taxon>Micrococcales</taxon>
        <taxon>Dermabacteraceae</taxon>
        <taxon>Brachybacterium</taxon>
    </lineage>
</organism>
<comment type="caution">
    <text evidence="3">The sequence shown here is derived from an EMBL/GenBank/DDBJ whole genome shotgun (WGS) entry which is preliminary data.</text>
</comment>
<feature type="signal peptide" evidence="2">
    <location>
        <begin position="1"/>
        <end position="24"/>
    </location>
</feature>
<feature type="region of interest" description="Disordered" evidence="1">
    <location>
        <begin position="25"/>
        <end position="130"/>
    </location>
</feature>
<evidence type="ECO:0000313" key="4">
    <source>
        <dbReference type="Proteomes" id="UP000775129"/>
    </source>
</evidence>
<feature type="chain" id="PRO_5038931485" description="DUF5666 domain-containing protein" evidence="2">
    <location>
        <begin position="25"/>
        <end position="210"/>
    </location>
</feature>
<accession>A0A921KRP4</accession>
<dbReference type="PROSITE" id="PS51257">
    <property type="entry name" value="PROKAR_LIPOPROTEIN"/>
    <property type="match status" value="1"/>
</dbReference>
<dbReference type="Proteomes" id="UP000775129">
    <property type="component" value="Unassembled WGS sequence"/>
</dbReference>
<dbReference type="EMBL" id="DYWO01000430">
    <property type="protein sequence ID" value="HJF50965.1"/>
    <property type="molecule type" value="Genomic_DNA"/>
</dbReference>
<protein>
    <recommendedName>
        <fullName evidence="5">DUF5666 domain-containing protein</fullName>
    </recommendedName>
</protein>
<name>A0A921KRP4_9MICO</name>
<sequence length="210" mass="21598">MFTSRPLRTTAAVAALVLSLAACGASENEDPTAASDGGGTEVSSPSEDAPAESTDDTDSEDTDSEDTDSEDTDSEDTESEGTESEDDSAPAEDESDSADESDDAAGQEAGTVTITLNGEDTSFTPEIVRCSGEPGTIRNAVLTMKDDELPLIKVNPGEFAMVKLDNHGEPEKSSSTKGITAEDGEITFDDASIGDATVDGTVKCLQGNQG</sequence>